<feature type="compositionally biased region" description="Basic residues" evidence="1">
    <location>
        <begin position="293"/>
        <end position="302"/>
    </location>
</feature>
<dbReference type="AlphaFoldDB" id="A0AA39SNU9"/>
<feature type="region of interest" description="Disordered" evidence="1">
    <location>
        <begin position="188"/>
        <end position="208"/>
    </location>
</feature>
<protein>
    <submittedName>
        <fullName evidence="2">Uncharacterized protein</fullName>
    </submittedName>
</protein>
<evidence type="ECO:0000313" key="3">
    <source>
        <dbReference type="Proteomes" id="UP001168877"/>
    </source>
</evidence>
<feature type="compositionally biased region" description="Basic and acidic residues" evidence="1">
    <location>
        <begin position="127"/>
        <end position="137"/>
    </location>
</feature>
<evidence type="ECO:0000256" key="1">
    <source>
        <dbReference type="SAM" id="MobiDB-lite"/>
    </source>
</evidence>
<dbReference type="EMBL" id="JAUESC010000195">
    <property type="protein sequence ID" value="KAK0593945.1"/>
    <property type="molecule type" value="Genomic_DNA"/>
</dbReference>
<accession>A0AA39SNU9</accession>
<evidence type="ECO:0000313" key="2">
    <source>
        <dbReference type="EMBL" id="KAK0593945.1"/>
    </source>
</evidence>
<feature type="region of interest" description="Disordered" evidence="1">
    <location>
        <begin position="67"/>
        <end position="169"/>
    </location>
</feature>
<name>A0AA39SNU9_ACESA</name>
<feature type="compositionally biased region" description="Basic and acidic residues" evidence="1">
    <location>
        <begin position="33"/>
        <end position="44"/>
    </location>
</feature>
<keyword evidence="3" id="KW-1185">Reference proteome</keyword>
<comment type="caution">
    <text evidence="2">The sequence shown here is derived from an EMBL/GenBank/DDBJ whole genome shotgun (WGS) entry which is preliminary data.</text>
</comment>
<feature type="compositionally biased region" description="Acidic residues" evidence="1">
    <location>
        <begin position="99"/>
        <end position="112"/>
    </location>
</feature>
<feature type="compositionally biased region" description="Basic and acidic residues" evidence="1">
    <location>
        <begin position="158"/>
        <end position="169"/>
    </location>
</feature>
<feature type="region of interest" description="Disordered" evidence="1">
    <location>
        <begin position="271"/>
        <end position="302"/>
    </location>
</feature>
<gene>
    <name evidence="2" type="ORF">LWI29_036523</name>
</gene>
<dbReference type="Proteomes" id="UP001168877">
    <property type="component" value="Unassembled WGS sequence"/>
</dbReference>
<reference evidence="2" key="2">
    <citation type="submission" date="2023-06" db="EMBL/GenBank/DDBJ databases">
        <authorList>
            <person name="Swenson N.G."/>
            <person name="Wegrzyn J.L."/>
            <person name="Mcevoy S.L."/>
        </authorList>
    </citation>
    <scope>NUCLEOTIDE SEQUENCE</scope>
    <source>
        <strain evidence="2">NS2018</strain>
        <tissue evidence="2">Leaf</tissue>
    </source>
</reference>
<sequence>MKPSEVIGRLLAYESRKAPSSTPKKPKGIALKASKEEKEEKKIDSDEDLALFLKRFDKVMKFRKKGFGSKGHFSPECANHNDKKKGKVMAATWSGGSDDSNERDESSGDEDLMANFLAFASSHKSKSANEKEEKSQEENDSSEEESDSSSNSINGYMEKSEQVERSNKIEDKLRDELALSMRNEEGLKREIEEANGSMTRMTSSTQKLDRMLSVGNNMYDKRGIRYEDGKEISTSNKTVFVKSLGNKEASPMQTPKKIDLGQCSNSAKVKVAPKRQPQAPPTRALQANIPQHMAHKGKGPIL</sequence>
<proteinExistence type="predicted"/>
<organism evidence="2 3">
    <name type="scientific">Acer saccharum</name>
    <name type="common">Sugar maple</name>
    <dbReference type="NCBI Taxonomy" id="4024"/>
    <lineage>
        <taxon>Eukaryota</taxon>
        <taxon>Viridiplantae</taxon>
        <taxon>Streptophyta</taxon>
        <taxon>Embryophyta</taxon>
        <taxon>Tracheophyta</taxon>
        <taxon>Spermatophyta</taxon>
        <taxon>Magnoliopsida</taxon>
        <taxon>eudicotyledons</taxon>
        <taxon>Gunneridae</taxon>
        <taxon>Pentapetalae</taxon>
        <taxon>rosids</taxon>
        <taxon>malvids</taxon>
        <taxon>Sapindales</taxon>
        <taxon>Sapindaceae</taxon>
        <taxon>Hippocastanoideae</taxon>
        <taxon>Acereae</taxon>
        <taxon>Acer</taxon>
    </lineage>
</organism>
<feature type="compositionally biased region" description="Acidic residues" evidence="1">
    <location>
        <begin position="138"/>
        <end position="147"/>
    </location>
</feature>
<feature type="region of interest" description="Disordered" evidence="1">
    <location>
        <begin position="16"/>
        <end position="44"/>
    </location>
</feature>
<feature type="compositionally biased region" description="Polar residues" evidence="1">
    <location>
        <begin position="196"/>
        <end position="206"/>
    </location>
</feature>
<reference evidence="2" key="1">
    <citation type="journal article" date="2022" name="Plant J.">
        <title>Strategies of tolerance reflected in two North American maple genomes.</title>
        <authorList>
            <person name="McEvoy S.L."/>
            <person name="Sezen U.U."/>
            <person name="Trouern-Trend A."/>
            <person name="McMahon S.M."/>
            <person name="Schaberg P.G."/>
            <person name="Yang J."/>
            <person name="Wegrzyn J.L."/>
            <person name="Swenson N.G."/>
        </authorList>
    </citation>
    <scope>NUCLEOTIDE SEQUENCE</scope>
    <source>
        <strain evidence="2">NS2018</strain>
    </source>
</reference>